<dbReference type="GO" id="GO:0099070">
    <property type="term" value="C:static microtubule bundle"/>
    <property type="evidence" value="ECO:0007669"/>
    <property type="project" value="EnsemblFungi"/>
</dbReference>
<feature type="compositionally biased region" description="Polar residues" evidence="1">
    <location>
        <begin position="633"/>
        <end position="650"/>
    </location>
</feature>
<dbReference type="Gene3D" id="1.20.58.1520">
    <property type="match status" value="1"/>
</dbReference>
<dbReference type="GO" id="GO:0005737">
    <property type="term" value="C:cytoplasm"/>
    <property type="evidence" value="ECO:0000318"/>
    <property type="project" value="GO_Central"/>
</dbReference>
<dbReference type="EMBL" id="KE651167">
    <property type="protein sequence ID" value="EEB07948.1"/>
    <property type="molecule type" value="Genomic_DNA"/>
</dbReference>
<evidence type="ECO:0000313" key="2">
    <source>
        <dbReference type="EMBL" id="EEB07948.1"/>
    </source>
</evidence>
<dbReference type="OMA" id="QLHGIYD"/>
<dbReference type="JaponicusDB" id="SJAG_03073">
    <property type="gene designation" value="ase1"/>
</dbReference>
<feature type="region of interest" description="Disordered" evidence="1">
    <location>
        <begin position="618"/>
        <end position="650"/>
    </location>
</feature>
<dbReference type="InterPro" id="IPR007145">
    <property type="entry name" value="MAP65_Ase1_PRC1"/>
</dbReference>
<feature type="compositionally biased region" description="Polar residues" evidence="1">
    <location>
        <begin position="555"/>
        <end position="589"/>
    </location>
</feature>
<dbReference type="GO" id="GO:0062168">
    <property type="term" value="P:negative regulation of plus-end directed microtubule sliding"/>
    <property type="evidence" value="ECO:0007669"/>
    <property type="project" value="EnsemblFungi"/>
</dbReference>
<feature type="compositionally biased region" description="Polar residues" evidence="1">
    <location>
        <begin position="477"/>
        <end position="518"/>
    </location>
</feature>
<feature type="region of interest" description="Disordered" evidence="1">
    <location>
        <begin position="468"/>
        <end position="589"/>
    </location>
</feature>
<dbReference type="GO" id="GO:0005819">
    <property type="term" value="C:spindle"/>
    <property type="evidence" value="ECO:0000318"/>
    <property type="project" value="GO_Central"/>
</dbReference>
<dbReference type="RefSeq" id="XP_002174241.1">
    <property type="nucleotide sequence ID" value="XM_002174205.2"/>
</dbReference>
<gene>
    <name evidence="3" type="primary">ase1</name>
    <name evidence="2" type="ORF">SJAG_03073</name>
</gene>
<dbReference type="GO" id="GO:0044878">
    <property type="term" value="P:mitotic cytokinesis checkpoint signaling"/>
    <property type="evidence" value="ECO:0007669"/>
    <property type="project" value="EnsemblFungi"/>
</dbReference>
<dbReference type="GO" id="GO:0140641">
    <property type="term" value="P:mitotic spindle formation (spindle phase two)"/>
    <property type="evidence" value="ECO:0007669"/>
    <property type="project" value="EnsemblFungi"/>
</dbReference>
<dbReference type="GO" id="GO:1905759">
    <property type="term" value="C:post-anaphase array microtubule"/>
    <property type="evidence" value="ECO:0007669"/>
    <property type="project" value="EnsemblFungi"/>
</dbReference>
<evidence type="ECO:0000313" key="3">
    <source>
        <dbReference type="JaponicusDB" id="SJAG_03073"/>
    </source>
</evidence>
<dbReference type="GO" id="GO:0140642">
    <property type="term" value="P:meiotic spindle formation (spindle phase two)"/>
    <property type="evidence" value="ECO:0007669"/>
    <property type="project" value="EnsemblFungi"/>
</dbReference>
<sequence>MNDESDKTSETSVSETSSNTTWVLFRQKVEEHFAKVERLHAVLGTEGDNSSLFELFSTAMKAQLHEMEQYKQTLEDECRQHVESIEFLVNSLKTHKLEDNLEITPPLLQCAGRLTQIENQYLAMYQDKLTDIKEIYDKLEVICTRLGSEFVKPDLDNSFLSDVSDTFTDSLRVRLEEAEKEVISRTEFVRVLESEVLQLWTEFGTELVPGSEYEKLFKRHQDPPEEIPVTEKVIEELVMLKEEVSKERQTRLENIQSMKLEAQKLWTRLEIDFSEFQERLSDENRCDDETVTFWKEQLEKLYELKLRHIPVFIEDARHRIEDLWDTLCYSEEQRHQFLPAFEPAFTEESLVLHEQYLKVLENEVAANKQLLNLVHRFLTLQAEKQELEISANDSSRLTQRGRRDPGRLLREEKMRKRIQRDLPKTQSALVTELRKWERDNGRQFLVNGESLLETLQDAMQPSVYRAAAISGRPKPSVHTTNSSRSSNESAGTPPQQNKQSSSVYSNRRNSGTSKHTLNTPRTPTSPSKTSHSTNRRSLSAGKLPTPKTGVGRRTPSASQVDLNSSALPTTTRSRSATHGSATLSHANTYTPTPMSMSSFRTNLAAKTRPFAVPALTKSTTTSKDSAIPRPHMSPQSKHASLLKSPQQLPNDTTVQSVSEQFRRAGIKDSQLPSYVQDSSPMKLDIMVPSPKTMAPPIMMSGVSPLRKENYSLLSPSERNEHVSSQLLGFGEIQMEDEWGEEGY</sequence>
<dbReference type="GO" id="GO:0051256">
    <property type="term" value="P:mitotic spindle midzone assembly"/>
    <property type="evidence" value="ECO:0000318"/>
    <property type="project" value="GO_Central"/>
</dbReference>
<dbReference type="PANTHER" id="PTHR19321:SF41">
    <property type="entry name" value="FASCETTO-RELATED"/>
    <property type="match status" value="1"/>
</dbReference>
<dbReference type="GO" id="GO:0098863">
    <property type="term" value="P:nuclear migration by microtubule mediated pushing forces"/>
    <property type="evidence" value="ECO:0007669"/>
    <property type="project" value="EnsemblFungi"/>
</dbReference>
<reference evidence="2 4" key="1">
    <citation type="journal article" date="2011" name="Science">
        <title>Comparative functional genomics of the fission yeasts.</title>
        <authorList>
            <person name="Rhind N."/>
            <person name="Chen Z."/>
            <person name="Yassour M."/>
            <person name="Thompson D.A."/>
            <person name="Haas B.J."/>
            <person name="Habib N."/>
            <person name="Wapinski I."/>
            <person name="Roy S."/>
            <person name="Lin M.F."/>
            <person name="Heiman D.I."/>
            <person name="Young S.K."/>
            <person name="Furuya K."/>
            <person name="Guo Y."/>
            <person name="Pidoux A."/>
            <person name="Chen H.M."/>
            <person name="Robbertse B."/>
            <person name="Goldberg J.M."/>
            <person name="Aoki K."/>
            <person name="Bayne E.H."/>
            <person name="Berlin A.M."/>
            <person name="Desjardins C.A."/>
            <person name="Dobbs E."/>
            <person name="Dukaj L."/>
            <person name="Fan L."/>
            <person name="FitzGerald M.G."/>
            <person name="French C."/>
            <person name="Gujja S."/>
            <person name="Hansen K."/>
            <person name="Keifenheim D."/>
            <person name="Levin J.Z."/>
            <person name="Mosher R.A."/>
            <person name="Mueller C.A."/>
            <person name="Pfiffner J."/>
            <person name="Priest M."/>
            <person name="Russ C."/>
            <person name="Smialowska A."/>
            <person name="Swoboda P."/>
            <person name="Sykes S.M."/>
            <person name="Vaughn M."/>
            <person name="Vengrova S."/>
            <person name="Yoder R."/>
            <person name="Zeng Q."/>
            <person name="Allshire R."/>
            <person name="Baulcombe D."/>
            <person name="Birren B.W."/>
            <person name="Brown W."/>
            <person name="Ekwall K."/>
            <person name="Kellis M."/>
            <person name="Leatherwood J."/>
            <person name="Levin H."/>
            <person name="Margalit H."/>
            <person name="Martienssen R."/>
            <person name="Nieduszynski C.A."/>
            <person name="Spatafora J.W."/>
            <person name="Friedman N."/>
            <person name="Dalgaard J.Z."/>
            <person name="Baumann P."/>
            <person name="Niki H."/>
            <person name="Regev A."/>
            <person name="Nusbaum C."/>
        </authorList>
    </citation>
    <scope>NUCLEOTIDE SEQUENCE [LARGE SCALE GENOMIC DNA]</scope>
    <source>
        <strain evidence="4">yFS275 / FY16936</strain>
    </source>
</reference>
<dbReference type="GO" id="GO:1990023">
    <property type="term" value="C:mitotic spindle midzone"/>
    <property type="evidence" value="ECO:0000318"/>
    <property type="project" value="GO_Central"/>
</dbReference>
<dbReference type="GO" id="GO:0055028">
    <property type="term" value="C:cortical microtubule"/>
    <property type="evidence" value="ECO:0007669"/>
    <property type="project" value="EnsemblFungi"/>
</dbReference>
<dbReference type="GO" id="GO:1990385">
    <property type="term" value="C:meiotic spindle midzone"/>
    <property type="evidence" value="ECO:0007669"/>
    <property type="project" value="EnsemblFungi"/>
</dbReference>
<feature type="compositionally biased region" description="Low complexity" evidence="1">
    <location>
        <begin position="519"/>
        <end position="532"/>
    </location>
</feature>
<dbReference type="GO" id="GO:0001578">
    <property type="term" value="P:microtubule bundle formation"/>
    <property type="evidence" value="ECO:0007669"/>
    <property type="project" value="EnsemblFungi"/>
</dbReference>
<dbReference type="GO" id="GO:0032118">
    <property type="term" value="P:horsetail-astral microtubule organization"/>
    <property type="evidence" value="ECO:0007669"/>
    <property type="project" value="EnsemblFungi"/>
</dbReference>
<dbReference type="GO" id="GO:0061804">
    <property type="term" value="P:mitotic spindle formation (spindle phase one)"/>
    <property type="evidence" value="ECO:0007669"/>
    <property type="project" value="EnsemblFungi"/>
</dbReference>
<name>B6K391_SCHJY</name>
<keyword evidence="4" id="KW-1185">Reference proteome</keyword>
<dbReference type="STRING" id="402676.B6K391"/>
<dbReference type="GO" id="GO:0099609">
    <property type="term" value="F:microtubule lateral binding"/>
    <property type="evidence" value="ECO:0007669"/>
    <property type="project" value="EnsemblFungi"/>
</dbReference>
<dbReference type="OrthoDB" id="642895at2759"/>
<dbReference type="Pfam" id="PF03999">
    <property type="entry name" value="MAP65_ASE1"/>
    <property type="match status" value="1"/>
</dbReference>
<dbReference type="PANTHER" id="PTHR19321">
    <property type="entry name" value="PROTEIN REGULATOR OF CYTOKINESIS 1 PRC1-RELATED"/>
    <property type="match status" value="1"/>
</dbReference>
<dbReference type="GO" id="GO:0000923">
    <property type="term" value="C:equatorial microtubule organizing center"/>
    <property type="evidence" value="ECO:0007669"/>
    <property type="project" value="EnsemblFungi"/>
</dbReference>
<proteinExistence type="predicted"/>
<dbReference type="GO" id="GO:0140515">
    <property type="term" value="P:mitotic nuclear bridge organization"/>
    <property type="evidence" value="ECO:0007669"/>
    <property type="project" value="EnsemblFungi"/>
</dbReference>
<evidence type="ECO:0000256" key="1">
    <source>
        <dbReference type="SAM" id="MobiDB-lite"/>
    </source>
</evidence>
<evidence type="ECO:0000313" key="4">
    <source>
        <dbReference type="Proteomes" id="UP000001744"/>
    </source>
</evidence>
<dbReference type="GO" id="GO:0000226">
    <property type="term" value="P:microtubule cytoskeleton organization"/>
    <property type="evidence" value="ECO:0000318"/>
    <property type="project" value="GO_Central"/>
</dbReference>
<dbReference type="GO" id="GO:1990498">
    <property type="term" value="C:mitotic spindle microtubule"/>
    <property type="evidence" value="ECO:0007669"/>
    <property type="project" value="EnsemblFungi"/>
</dbReference>
<accession>B6K391</accession>
<dbReference type="GeneID" id="7048989"/>
<dbReference type="eggNOG" id="KOG4302">
    <property type="taxonomic scope" value="Eukaryota"/>
</dbReference>
<dbReference type="GO" id="GO:0005827">
    <property type="term" value="C:polar microtubule"/>
    <property type="evidence" value="ECO:0007669"/>
    <property type="project" value="EnsemblFungi"/>
</dbReference>
<protein>
    <submittedName>
        <fullName evidence="2">Antiparallel microtubule cross-linking factor Ase1</fullName>
    </submittedName>
</protein>
<dbReference type="HOGENOM" id="CLU_379049_0_0_1"/>
<dbReference type="Proteomes" id="UP000001744">
    <property type="component" value="Unassembled WGS sequence"/>
</dbReference>
<dbReference type="AlphaFoldDB" id="B6K391"/>
<dbReference type="GO" id="GO:0008017">
    <property type="term" value="F:microtubule binding"/>
    <property type="evidence" value="ECO:0000318"/>
    <property type="project" value="GO_Central"/>
</dbReference>
<dbReference type="VEuPathDB" id="FungiDB:SJAG_03073"/>
<organism evidence="2 4">
    <name type="scientific">Schizosaccharomyces japonicus (strain yFS275 / FY16936)</name>
    <name type="common">Fission yeast</name>
    <dbReference type="NCBI Taxonomy" id="402676"/>
    <lineage>
        <taxon>Eukaryota</taxon>
        <taxon>Fungi</taxon>
        <taxon>Dikarya</taxon>
        <taxon>Ascomycota</taxon>
        <taxon>Taphrinomycotina</taxon>
        <taxon>Schizosaccharomycetes</taxon>
        <taxon>Schizosaccharomycetales</taxon>
        <taxon>Schizosaccharomycetaceae</taxon>
        <taxon>Schizosaccharomyces</taxon>
    </lineage>
</organism>